<dbReference type="EMBL" id="JAIMJC010000001">
    <property type="protein sequence ID" value="KAH0531308.1"/>
    <property type="molecule type" value="Genomic_DNA"/>
</dbReference>
<dbReference type="Pfam" id="PF00155">
    <property type="entry name" value="Aminotran_1_2"/>
    <property type="match status" value="1"/>
</dbReference>
<dbReference type="SUPFAM" id="SSF53383">
    <property type="entry name" value="PLP-dependent transferases"/>
    <property type="match status" value="1"/>
</dbReference>
<gene>
    <name evidence="3" type="ORF">TsFJ059_000158</name>
</gene>
<keyword evidence="1" id="KW-0663">Pyridoxal phosphate</keyword>
<dbReference type="InterPro" id="IPR015422">
    <property type="entry name" value="PyrdxlP-dep_Trfase_small"/>
</dbReference>
<dbReference type="Gene3D" id="3.40.640.10">
    <property type="entry name" value="Type I PLP-dependent aspartate aminotransferase-like (Major domain)"/>
    <property type="match status" value="1"/>
</dbReference>
<dbReference type="GO" id="GO:0030170">
    <property type="term" value="F:pyridoxal phosphate binding"/>
    <property type="evidence" value="ECO:0007669"/>
    <property type="project" value="InterPro"/>
</dbReference>
<dbReference type="PRINTS" id="PR00753">
    <property type="entry name" value="ACCSYNTHASE"/>
</dbReference>
<evidence type="ECO:0000256" key="1">
    <source>
        <dbReference type="ARBA" id="ARBA00022898"/>
    </source>
</evidence>
<keyword evidence="4" id="KW-1185">Reference proteome</keyword>
<sequence length="444" mass="49479">MLKMKYSFFHQVNTAAKMLSQRALSNIQPNNIKSIMGKGSFNVYDVHTNPSGIVSLGVAENRLMHDEIATHINSHLSITKRSLTYGDGSVGSDQLRQTIASFMNNTAFRPRKPLELKQVTVLAGVSSVIDCLAFCLCESGEGILLGRPTYVGFISDMVNRAGVKPVLVEFERQPKPIHPTSLEAVKCYEDALVQSIQNGTPVRALLLCHPHNPFGVCYEPHVLEAYLKLCAKYKIHLISDEVYANSIFASRDFPNPPAFTSILTFDVEKYIDPSLVHCLYGMSKDFCSNGIRLGAFVSQANPELHAAIRAVSKFAWPSSLADTAWCGILNDADFLGTYFHTLTKRLSAAYEHCIALLKQHGIPYVPAHAGPFIWVDLSKHLSSPTVEAERELAWRMIDNKVWIATGEAYRSERPGWFRITFAVDQAELELGIQRVVESLYQKNI</sequence>
<comment type="caution">
    <text evidence="3">The sequence shown here is derived from an EMBL/GenBank/DDBJ whole genome shotgun (WGS) entry which is preliminary data.</text>
</comment>
<organism evidence="3 4">
    <name type="scientific">Trichoderma semiorbis</name>
    <dbReference type="NCBI Taxonomy" id="1491008"/>
    <lineage>
        <taxon>Eukaryota</taxon>
        <taxon>Fungi</taxon>
        <taxon>Dikarya</taxon>
        <taxon>Ascomycota</taxon>
        <taxon>Pezizomycotina</taxon>
        <taxon>Sordariomycetes</taxon>
        <taxon>Hypocreomycetidae</taxon>
        <taxon>Hypocreales</taxon>
        <taxon>Hypocreaceae</taxon>
        <taxon>Trichoderma</taxon>
    </lineage>
</organism>
<dbReference type="AlphaFoldDB" id="A0A9P8KWT5"/>
<name>A0A9P8KWT5_9HYPO</name>
<dbReference type="InterPro" id="IPR004839">
    <property type="entry name" value="Aminotransferase_I/II_large"/>
</dbReference>
<dbReference type="CDD" id="cd00609">
    <property type="entry name" value="AAT_like"/>
    <property type="match status" value="1"/>
</dbReference>
<dbReference type="GO" id="GO:0006520">
    <property type="term" value="P:amino acid metabolic process"/>
    <property type="evidence" value="ECO:0007669"/>
    <property type="project" value="TreeGrafter"/>
</dbReference>
<dbReference type="InterPro" id="IPR050478">
    <property type="entry name" value="Ethylene_sulfur-biosynth"/>
</dbReference>
<protein>
    <recommendedName>
        <fullName evidence="2">Aminotransferase class I/classII large domain-containing protein</fullName>
    </recommendedName>
</protein>
<proteinExistence type="predicted"/>
<evidence type="ECO:0000313" key="4">
    <source>
        <dbReference type="Proteomes" id="UP000826573"/>
    </source>
</evidence>
<dbReference type="InterPro" id="IPR015421">
    <property type="entry name" value="PyrdxlP-dep_Trfase_major"/>
</dbReference>
<feature type="domain" description="Aminotransferase class I/classII large" evidence="2">
    <location>
        <begin position="55"/>
        <end position="434"/>
    </location>
</feature>
<dbReference type="PANTHER" id="PTHR43795">
    <property type="entry name" value="BIFUNCTIONAL ASPARTATE AMINOTRANSFERASE AND GLUTAMATE/ASPARTATE-PREPHENATE AMINOTRANSFERASE-RELATED"/>
    <property type="match status" value="1"/>
</dbReference>
<evidence type="ECO:0000259" key="2">
    <source>
        <dbReference type="Pfam" id="PF00155"/>
    </source>
</evidence>
<dbReference type="Gene3D" id="3.90.1150.10">
    <property type="entry name" value="Aspartate Aminotransferase, domain 1"/>
    <property type="match status" value="1"/>
</dbReference>
<dbReference type="GO" id="GO:0008483">
    <property type="term" value="F:transaminase activity"/>
    <property type="evidence" value="ECO:0007669"/>
    <property type="project" value="TreeGrafter"/>
</dbReference>
<accession>A0A9P8KWT5</accession>
<dbReference type="Proteomes" id="UP000826573">
    <property type="component" value="Unassembled WGS sequence"/>
</dbReference>
<dbReference type="PANTHER" id="PTHR43795:SF39">
    <property type="entry name" value="AMINOTRANSFERASE CLASS I_CLASSII DOMAIN-CONTAINING PROTEIN"/>
    <property type="match status" value="1"/>
</dbReference>
<evidence type="ECO:0000313" key="3">
    <source>
        <dbReference type="EMBL" id="KAH0531308.1"/>
    </source>
</evidence>
<dbReference type="InterPro" id="IPR015424">
    <property type="entry name" value="PyrdxlP-dep_Trfase"/>
</dbReference>
<reference evidence="3 4" key="1">
    <citation type="submission" date="2021-08" db="EMBL/GenBank/DDBJ databases">
        <title>The highly contiguous genome resource for Trichoderma semiorbis FJ059, a fungal antagonistic to plant pathogens.</title>
        <authorList>
            <person name="Liu T."/>
        </authorList>
    </citation>
    <scope>NUCLEOTIDE SEQUENCE [LARGE SCALE GENOMIC DNA]</scope>
    <source>
        <strain evidence="3 4">FJ059</strain>
    </source>
</reference>